<organism evidence="3 4">
    <name type="scientific">Kwoniella shivajii</name>
    <dbReference type="NCBI Taxonomy" id="564305"/>
    <lineage>
        <taxon>Eukaryota</taxon>
        <taxon>Fungi</taxon>
        <taxon>Dikarya</taxon>
        <taxon>Basidiomycota</taxon>
        <taxon>Agaricomycotina</taxon>
        <taxon>Tremellomycetes</taxon>
        <taxon>Tremellales</taxon>
        <taxon>Cryptococcaceae</taxon>
        <taxon>Kwoniella</taxon>
    </lineage>
</organism>
<feature type="compositionally biased region" description="Low complexity" evidence="1">
    <location>
        <begin position="254"/>
        <end position="266"/>
    </location>
</feature>
<feature type="compositionally biased region" description="Polar residues" evidence="1">
    <location>
        <begin position="473"/>
        <end position="482"/>
    </location>
</feature>
<evidence type="ECO:0000313" key="3">
    <source>
        <dbReference type="EMBL" id="WRT70361.1"/>
    </source>
</evidence>
<feature type="compositionally biased region" description="Low complexity" evidence="1">
    <location>
        <begin position="276"/>
        <end position="294"/>
    </location>
</feature>
<feature type="compositionally biased region" description="Low complexity" evidence="1">
    <location>
        <begin position="340"/>
        <end position="390"/>
    </location>
</feature>
<name>A0ABZ1D8G4_9TREE</name>
<feature type="region of interest" description="Disordered" evidence="1">
    <location>
        <begin position="310"/>
        <end position="441"/>
    </location>
</feature>
<feature type="region of interest" description="Disordered" evidence="1">
    <location>
        <begin position="39"/>
        <end position="62"/>
    </location>
</feature>
<sequence length="600" mass="59098">MTSAFPSTSPSWSFSTIQILLFTLYISRNVMGQYIPSQGHTRDINNNTLGARGEDDSQSQSQSKNLYLMSHDDFCLLAPSNPGTKISEAGQDVVSYCTNKEHKTRLIPDGTLKGVTYVKTPSWVQVSGSGDFTKMNISPNDFGGQFDSSEHTPEGATLKISTGGDPARNWVTMISADTFCMRACTGDPAYCPTQYDSLGCYFLTSNGVGWDDVWQDCEGDDGDAPGVIDGKTYTPGNGPDPTPSIPAVSNCQPGSSISSGQTAAAGSGSGSGSGSDTGKSGSASGSDVASSGESTTWLPVSTCLPCTATAGSGSGSEAASGAAATSSAPREGGAEGGGEPPQASAAASSAAPQSGSSNPFASGSGSASSAVSGPASAAGGSSAASGSGSSEAGGGQSGGTEQVGVTKLSPRSLSVSASTSTSLTSSAHITTAPEARGHSDEMMARQLGYGWMDRRDGETSTSGDQCCFTTWTPSVIGGTSPTGAAGGAKNGSGGSSSAGAGAGGSASASGKAGSASGSASLTGTKTAPATSVTSGSIGGKNGTSSNNGTTGVNGTKDGNNSDSSSYGRNDLWIIGGSLSKLFIVISGTTMGLVLGGFTLM</sequence>
<feature type="compositionally biased region" description="Low complexity" evidence="1">
    <location>
        <begin position="505"/>
        <end position="520"/>
    </location>
</feature>
<keyword evidence="2" id="KW-0732">Signal</keyword>
<feature type="compositionally biased region" description="Low complexity" evidence="1">
    <location>
        <begin position="542"/>
        <end position="560"/>
    </location>
</feature>
<feature type="compositionally biased region" description="Low complexity" evidence="1">
    <location>
        <begin position="408"/>
        <end position="432"/>
    </location>
</feature>
<evidence type="ECO:0000256" key="2">
    <source>
        <dbReference type="SAM" id="SignalP"/>
    </source>
</evidence>
<dbReference type="EMBL" id="CP141890">
    <property type="protein sequence ID" value="WRT70361.1"/>
    <property type="molecule type" value="Genomic_DNA"/>
</dbReference>
<feature type="compositionally biased region" description="Gly residues" evidence="1">
    <location>
        <begin position="484"/>
        <end position="504"/>
    </location>
</feature>
<feature type="compositionally biased region" description="Polar residues" evidence="1">
    <location>
        <begin position="39"/>
        <end position="49"/>
    </location>
</feature>
<dbReference type="Proteomes" id="UP001329825">
    <property type="component" value="Chromosome 10"/>
</dbReference>
<feature type="signal peptide" evidence="2">
    <location>
        <begin position="1"/>
        <end position="32"/>
    </location>
</feature>
<accession>A0ABZ1D8G4</accession>
<feature type="region of interest" description="Disordered" evidence="1">
    <location>
        <begin position="473"/>
        <end position="564"/>
    </location>
</feature>
<evidence type="ECO:0000256" key="1">
    <source>
        <dbReference type="SAM" id="MobiDB-lite"/>
    </source>
</evidence>
<dbReference type="RefSeq" id="XP_062795100.1">
    <property type="nucleotide sequence ID" value="XM_062939049.1"/>
</dbReference>
<proteinExistence type="predicted"/>
<feature type="compositionally biased region" description="Polar residues" evidence="1">
    <location>
        <begin position="521"/>
        <end position="532"/>
    </location>
</feature>
<protein>
    <submittedName>
        <fullName evidence="3">Uncharacterized protein</fullName>
    </submittedName>
</protein>
<dbReference type="GeneID" id="87959489"/>
<gene>
    <name evidence="3" type="ORF">IL334_007359</name>
</gene>
<feature type="compositionally biased region" description="Low complexity" evidence="1">
    <location>
        <begin position="310"/>
        <end position="331"/>
    </location>
</feature>
<reference evidence="3 4" key="1">
    <citation type="submission" date="2024-01" db="EMBL/GenBank/DDBJ databases">
        <title>Comparative genomics of Cryptococcus and Kwoniella reveals pathogenesis evolution and contrasting modes of karyotype evolution via chromosome fusion or intercentromeric recombination.</title>
        <authorList>
            <person name="Coelho M.A."/>
            <person name="David-Palma M."/>
            <person name="Shea T."/>
            <person name="Bowers K."/>
            <person name="McGinley-Smith S."/>
            <person name="Mohammad A.W."/>
            <person name="Gnirke A."/>
            <person name="Yurkov A.M."/>
            <person name="Nowrousian M."/>
            <person name="Sun S."/>
            <person name="Cuomo C.A."/>
            <person name="Heitman J."/>
        </authorList>
    </citation>
    <scope>NUCLEOTIDE SEQUENCE [LARGE SCALE GENOMIC DNA]</scope>
    <source>
        <strain evidence="3">CBS 11374</strain>
    </source>
</reference>
<feature type="chain" id="PRO_5045545341" evidence="2">
    <location>
        <begin position="33"/>
        <end position="600"/>
    </location>
</feature>
<feature type="region of interest" description="Disordered" evidence="1">
    <location>
        <begin position="216"/>
        <end position="296"/>
    </location>
</feature>
<keyword evidence="4" id="KW-1185">Reference proteome</keyword>
<evidence type="ECO:0000313" key="4">
    <source>
        <dbReference type="Proteomes" id="UP001329825"/>
    </source>
</evidence>